<keyword evidence="1" id="KW-0175">Coiled coil</keyword>
<dbReference type="PANTHER" id="PTHR47080">
    <property type="entry name" value="CHROMOSOME 16 OPEN READING FRAME 96"/>
    <property type="match status" value="1"/>
</dbReference>
<feature type="domain" description="DUF4795" evidence="3">
    <location>
        <begin position="410"/>
        <end position="610"/>
    </location>
</feature>
<feature type="region of interest" description="Disordered" evidence="2">
    <location>
        <begin position="740"/>
        <end position="828"/>
    </location>
</feature>
<name>A0A3Q2Q1U8_FUNHE</name>
<evidence type="ECO:0000256" key="2">
    <source>
        <dbReference type="SAM" id="MobiDB-lite"/>
    </source>
</evidence>
<feature type="region of interest" description="Disordered" evidence="2">
    <location>
        <begin position="68"/>
        <end position="95"/>
    </location>
</feature>
<reference evidence="4" key="2">
    <citation type="submission" date="2025-09" db="UniProtKB">
        <authorList>
            <consortium name="Ensembl"/>
        </authorList>
    </citation>
    <scope>IDENTIFICATION</scope>
</reference>
<accession>A0A3Q2Q1U8</accession>
<feature type="coiled-coil region" evidence="1">
    <location>
        <begin position="105"/>
        <end position="174"/>
    </location>
</feature>
<protein>
    <submittedName>
        <fullName evidence="4">Uncharacterized LOC105919100</fullName>
    </submittedName>
</protein>
<dbReference type="STRING" id="8078.ENSFHEP00000020468"/>
<proteinExistence type="predicted"/>
<sequence length="828" mass="90385">MELNISLLDLLHLSIGTPHRGSVNFGALHALLLAMLNQLDIREVKTRWRGSAPGDGTPDAPLGVSVEAQRDASGSDRLVQPGSPLQKLSDSVPAPDGAGGLWSRIQICEDGMSEAVKRVEELQKNTDVLKEATEELQQLQQKAAAQQLQTLADVEQCCHRVDKLEEAVNSLQENTQTYPGPEQPSRRVTRDVVQVVLKDGKPQKEVVTAAVSPRPLLVQPAGPPLPSESADPPTAPRTPSISGEEAAAVTDASSDGSEGRLSGRTSGRTSGPAPGGAAELAQEPGATSGPTPPGVASSVTPGSLPQTSGDLPRTSAPTSPHEIQNQEDPRPGRYQETVEAARSIGKLQERFSRLEARLAVLEERKMDRSEPGRPRQPSASTAPQDASSRLSQQLQQHAALIDGLMSDRHKNLELVYDVQRAILQLQAECERLQETTRSLHEDNRQKQGHIEELYKTAEQLQEKKADKQMVESEMKAEKSALESKASRLQLDLATEQLTSMFHELLSKVTGQEQDWNQVIDKLSTEMERKLNRIELDSVKTQLEERWRSIQKKLQAQRAPEQEDAAGIRKQLVERFHCLSCDRPILKQTPAPLWVTLPSFPAFPPQRSFRPWNLEQIRHHYHSLVPGSSCWTAVCGQRRAQLQKSHADMCRQIESIEMERRLRQNPAGVQHERLSEVAPRGCGGNHTNTSSGQRHSSTQHTRLVSQTEEGHLMQEAAIVGLDGRIYKGRFDVQLRSADTKLPTIAARDGRMKDRTKGPQRPAVSPEVGPNAPAPPQPLGAKGAQSSRSASSGSGRDWPVSALGCCTSQSSVSPAADSAAEPGSCEPLDL</sequence>
<feature type="coiled-coil region" evidence="1">
    <location>
        <begin position="415"/>
        <end position="491"/>
    </location>
</feature>
<dbReference type="GeneTree" id="ENSGT00940000167057"/>
<dbReference type="Ensembl" id="ENSFHET00000035219.1">
    <property type="protein sequence ID" value="ENSFHEP00000020468.1"/>
    <property type="gene ID" value="ENSFHEG00000022383.1"/>
</dbReference>
<dbReference type="AlphaFoldDB" id="A0A3Q2Q1U8"/>
<dbReference type="PANTHER" id="PTHR47080:SF2">
    <property type="entry name" value="GLUTAMINE-RICH PROTEIN 2"/>
    <property type="match status" value="1"/>
</dbReference>
<feature type="compositionally biased region" description="Low complexity" evidence="2">
    <location>
        <begin position="778"/>
        <end position="793"/>
    </location>
</feature>
<feature type="compositionally biased region" description="Polar residues" evidence="2">
    <location>
        <begin position="297"/>
        <end position="323"/>
    </location>
</feature>
<evidence type="ECO:0000259" key="3">
    <source>
        <dbReference type="Pfam" id="PF16043"/>
    </source>
</evidence>
<feature type="region of interest" description="Disordered" evidence="2">
    <location>
        <begin position="206"/>
        <end position="341"/>
    </location>
</feature>
<evidence type="ECO:0000313" key="5">
    <source>
        <dbReference type="Proteomes" id="UP000265000"/>
    </source>
</evidence>
<feature type="compositionally biased region" description="Basic and acidic residues" evidence="2">
    <location>
        <begin position="746"/>
        <end position="755"/>
    </location>
</feature>
<feature type="compositionally biased region" description="Polar residues" evidence="2">
    <location>
        <begin position="684"/>
        <end position="704"/>
    </location>
</feature>
<dbReference type="InterPro" id="IPR032013">
    <property type="entry name" value="DUF4795"/>
</dbReference>
<feature type="compositionally biased region" description="Polar residues" evidence="2">
    <location>
        <begin position="377"/>
        <end position="394"/>
    </location>
</feature>
<feature type="region of interest" description="Disordered" evidence="2">
    <location>
        <begin position="362"/>
        <end position="394"/>
    </location>
</feature>
<reference evidence="4" key="1">
    <citation type="submission" date="2025-08" db="UniProtKB">
        <authorList>
            <consortium name="Ensembl"/>
        </authorList>
    </citation>
    <scope>IDENTIFICATION</scope>
</reference>
<dbReference type="Pfam" id="PF16043">
    <property type="entry name" value="DUF4795"/>
    <property type="match status" value="1"/>
</dbReference>
<evidence type="ECO:0000313" key="4">
    <source>
        <dbReference type="Ensembl" id="ENSFHEP00000020468.1"/>
    </source>
</evidence>
<keyword evidence="5" id="KW-1185">Reference proteome</keyword>
<feature type="compositionally biased region" description="Basic and acidic residues" evidence="2">
    <location>
        <begin position="362"/>
        <end position="373"/>
    </location>
</feature>
<feature type="region of interest" description="Disordered" evidence="2">
    <location>
        <begin position="662"/>
        <end position="704"/>
    </location>
</feature>
<dbReference type="Proteomes" id="UP000265000">
    <property type="component" value="Unplaced"/>
</dbReference>
<evidence type="ECO:0000256" key="1">
    <source>
        <dbReference type="SAM" id="Coils"/>
    </source>
</evidence>
<organism evidence="4 5">
    <name type="scientific">Fundulus heteroclitus</name>
    <name type="common">Killifish</name>
    <name type="synonym">Mummichog</name>
    <dbReference type="NCBI Taxonomy" id="8078"/>
    <lineage>
        <taxon>Eukaryota</taxon>
        <taxon>Metazoa</taxon>
        <taxon>Chordata</taxon>
        <taxon>Craniata</taxon>
        <taxon>Vertebrata</taxon>
        <taxon>Euteleostomi</taxon>
        <taxon>Actinopterygii</taxon>
        <taxon>Neopterygii</taxon>
        <taxon>Teleostei</taxon>
        <taxon>Neoteleostei</taxon>
        <taxon>Acanthomorphata</taxon>
        <taxon>Ovalentaria</taxon>
        <taxon>Atherinomorphae</taxon>
        <taxon>Cyprinodontiformes</taxon>
        <taxon>Fundulidae</taxon>
        <taxon>Fundulus</taxon>
    </lineage>
</organism>